<evidence type="ECO:0000259" key="16">
    <source>
        <dbReference type="Pfam" id="PF02879"/>
    </source>
</evidence>
<dbReference type="InterPro" id="IPR005846">
    <property type="entry name" value="A-D-PHexomutase_a/b/a-III"/>
</dbReference>
<dbReference type="SUPFAM" id="SSF55957">
    <property type="entry name" value="Phosphoglucomutase, C-terminal domain"/>
    <property type="match status" value="1"/>
</dbReference>
<evidence type="ECO:0000259" key="14">
    <source>
        <dbReference type="Pfam" id="PF00408"/>
    </source>
</evidence>
<dbReference type="Pfam" id="PF02878">
    <property type="entry name" value="PGM_PMM_I"/>
    <property type="match status" value="1"/>
</dbReference>
<gene>
    <name evidence="18" type="ORF">RsTaC01_0554</name>
</gene>
<evidence type="ECO:0000256" key="3">
    <source>
        <dbReference type="ARBA" id="ARBA00005164"/>
    </source>
</evidence>
<name>A0AA48KZA8_9FIRM</name>
<dbReference type="Proteomes" id="UP001335720">
    <property type="component" value="Chromosome"/>
</dbReference>
<evidence type="ECO:0000256" key="12">
    <source>
        <dbReference type="ARBA" id="ARBA00041398"/>
    </source>
</evidence>
<dbReference type="EMBL" id="AP027925">
    <property type="protein sequence ID" value="BED92712.1"/>
    <property type="molecule type" value="Genomic_DNA"/>
</dbReference>
<evidence type="ECO:0000313" key="18">
    <source>
        <dbReference type="EMBL" id="BED92712.1"/>
    </source>
</evidence>
<keyword evidence="7" id="KW-0597">Phosphoprotein</keyword>
<organism evidence="18">
    <name type="scientific">Candidatus Paraimprobicoccus trichonymphae</name>
    <dbReference type="NCBI Taxonomy" id="3033793"/>
    <lineage>
        <taxon>Bacteria</taxon>
        <taxon>Bacillati</taxon>
        <taxon>Bacillota</taxon>
        <taxon>Clostridia</taxon>
        <taxon>Candidatus Paraimprobicoccus</taxon>
    </lineage>
</organism>
<accession>A0AA48KZA8</accession>
<evidence type="ECO:0000256" key="10">
    <source>
        <dbReference type="ARBA" id="ARBA00023235"/>
    </source>
</evidence>
<dbReference type="GO" id="GO:0008973">
    <property type="term" value="F:phosphopentomutase activity"/>
    <property type="evidence" value="ECO:0007669"/>
    <property type="project" value="TreeGrafter"/>
</dbReference>
<dbReference type="PRINTS" id="PR00509">
    <property type="entry name" value="PGMPMM"/>
</dbReference>
<evidence type="ECO:0000256" key="8">
    <source>
        <dbReference type="ARBA" id="ARBA00022723"/>
    </source>
</evidence>
<dbReference type="GO" id="GO:0004614">
    <property type="term" value="F:phosphoglucomutase activity"/>
    <property type="evidence" value="ECO:0007669"/>
    <property type="project" value="UniProtKB-EC"/>
</dbReference>
<feature type="domain" description="Alpha-D-phosphohexomutase alpha/beta/alpha" evidence="16">
    <location>
        <begin position="203"/>
        <end position="305"/>
    </location>
</feature>
<dbReference type="CDD" id="cd05799">
    <property type="entry name" value="PGM2"/>
    <property type="match status" value="1"/>
</dbReference>
<dbReference type="GO" id="GO:0005975">
    <property type="term" value="P:carbohydrate metabolic process"/>
    <property type="evidence" value="ECO:0007669"/>
    <property type="project" value="InterPro"/>
</dbReference>
<dbReference type="EC" id="5.4.2.2" evidence="6"/>
<dbReference type="Pfam" id="PF02880">
    <property type="entry name" value="PGM_PMM_III"/>
    <property type="match status" value="1"/>
</dbReference>
<evidence type="ECO:0000259" key="15">
    <source>
        <dbReference type="Pfam" id="PF02878"/>
    </source>
</evidence>
<comment type="pathway">
    <text evidence="3">Glycolipid metabolism; diglucosyl-diacylglycerol biosynthesis.</text>
</comment>
<dbReference type="Pfam" id="PF02879">
    <property type="entry name" value="PGM_PMM_II"/>
    <property type="match status" value="1"/>
</dbReference>
<feature type="domain" description="Alpha-D-phosphohexomutase alpha/beta/alpha" evidence="15">
    <location>
        <begin position="42"/>
        <end position="177"/>
    </location>
</feature>
<evidence type="ECO:0000256" key="7">
    <source>
        <dbReference type="ARBA" id="ARBA00022553"/>
    </source>
</evidence>
<reference evidence="18" key="1">
    <citation type="journal article" date="2023" name="ISME J.">
        <title>Emergence of putative energy parasites within Clostridia revealed by genome analysis of a novel endosymbiotic clade.</title>
        <authorList>
            <person name="Takahashi K."/>
            <person name="Kuwahara H."/>
            <person name="Horikawa Y."/>
            <person name="Izawa K."/>
            <person name="Kato D."/>
            <person name="Inagaki T."/>
            <person name="Yuki M."/>
            <person name="Ohkuma M."/>
            <person name="Hongoh Y."/>
        </authorList>
    </citation>
    <scope>NUCLEOTIDE SEQUENCE</scope>
    <source>
        <strain evidence="18">RsTa-C01</strain>
    </source>
</reference>
<evidence type="ECO:0000256" key="1">
    <source>
        <dbReference type="ARBA" id="ARBA00000443"/>
    </source>
</evidence>
<evidence type="ECO:0000256" key="6">
    <source>
        <dbReference type="ARBA" id="ARBA00012728"/>
    </source>
</evidence>
<feature type="domain" description="Alpha-D-phosphohexomutase C-terminal" evidence="14">
    <location>
        <begin position="498"/>
        <end position="533"/>
    </location>
</feature>
<dbReference type="SUPFAM" id="SSF53738">
    <property type="entry name" value="Phosphoglucomutase, first 3 domains"/>
    <property type="match status" value="3"/>
</dbReference>
<keyword evidence="9" id="KW-0460">Magnesium</keyword>
<comment type="similarity">
    <text evidence="5">Belongs to the phosphohexose mutase family.</text>
</comment>
<evidence type="ECO:0000256" key="11">
    <source>
        <dbReference type="ARBA" id="ARBA00039995"/>
    </source>
</evidence>
<dbReference type="InterPro" id="IPR005841">
    <property type="entry name" value="Alpha-D-phosphohexomutase_SF"/>
</dbReference>
<dbReference type="InterPro" id="IPR005845">
    <property type="entry name" value="A-D-PHexomutase_a/b/a-II"/>
</dbReference>
<comment type="cofactor">
    <cofactor evidence="2">
        <name>Mg(2+)</name>
        <dbReference type="ChEBI" id="CHEBI:18420"/>
    </cofactor>
</comment>
<dbReference type="KEGG" id="ptrh:RsTaC01_0554"/>
<dbReference type="InterPro" id="IPR036900">
    <property type="entry name" value="A-D-PHexomutase_C_sf"/>
</dbReference>
<keyword evidence="10" id="KW-0413">Isomerase</keyword>
<dbReference type="PANTHER" id="PTHR45745:SF1">
    <property type="entry name" value="PHOSPHOGLUCOMUTASE 2B-RELATED"/>
    <property type="match status" value="1"/>
</dbReference>
<dbReference type="Gene3D" id="3.40.120.10">
    <property type="entry name" value="Alpha-D-Glucose-1,6-Bisphosphate, subunit A, domain 3"/>
    <property type="match status" value="3"/>
</dbReference>
<comment type="catalytic activity">
    <reaction evidence="1">
        <text>alpha-D-glucose 1-phosphate = alpha-D-glucose 6-phosphate</text>
        <dbReference type="Rhea" id="RHEA:23536"/>
        <dbReference type="ChEBI" id="CHEBI:58225"/>
        <dbReference type="ChEBI" id="CHEBI:58601"/>
        <dbReference type="EC" id="5.4.2.2"/>
    </reaction>
</comment>
<evidence type="ECO:0000256" key="13">
    <source>
        <dbReference type="ARBA" id="ARBA00041467"/>
    </source>
</evidence>
<comment type="pathway">
    <text evidence="4">Lipid metabolism.</text>
</comment>
<sequence length="539" mass="62598">MAEVKKLYAYWLKNMRDLELKKDLELISENDKEIFRRFHKKLKFGTAGLRNIMRAGTNGINVYTVRQATQGLANYLNKINEKNSIAIAYDSRLNSELFARESTKVLIENKIKVYLTSEIQPTPVLSYLVRKLKCQAGIMITASHNLAEYNGYKCYDEHGGQITEDIADEIYREIEKLDIFKDIKICNNFEKKVNFVEEKIYESYLNCVLEQRIIKNTFENSDLRVVYSPLNGTGYKLVTEIFNKIGLKNLFVVEDQKYPDGNFLTCKYPNPEYIECFELGIKLAEKTNSDIVILTDPDCDRVGICVLNNDKYKFLTGNEIGILILNYILENKKLPENPVIIKTLVSSKLINKMAEKYNCKVIEVLTGFKNIGKEILKLEKTNKLKNFIFGFEESHGYLTGTYVRDKDAVSASMLICEMASFYKKQNLNFINVLENINKKYKNYHSKNFSLILNNEKIDKILKNLRKSNLKEIFDFKIIKFKDYLNHFEDKANILCFDLEQDVNLIIRPSGTESKLKIYINAKNKSDVSKLANNFIYDLK</sequence>
<evidence type="ECO:0000259" key="17">
    <source>
        <dbReference type="Pfam" id="PF02880"/>
    </source>
</evidence>
<keyword evidence="8" id="KW-0479">Metal-binding</keyword>
<evidence type="ECO:0000256" key="2">
    <source>
        <dbReference type="ARBA" id="ARBA00001946"/>
    </source>
</evidence>
<evidence type="ECO:0000256" key="5">
    <source>
        <dbReference type="ARBA" id="ARBA00010231"/>
    </source>
</evidence>
<proteinExistence type="inferred from homology"/>
<protein>
    <recommendedName>
        <fullName evidence="11">Phosphoglucomutase</fullName>
        <ecNumber evidence="6">5.4.2.2</ecNumber>
    </recommendedName>
    <alternativeName>
        <fullName evidence="13">Alpha-phosphoglucomutase</fullName>
    </alternativeName>
    <alternativeName>
        <fullName evidence="12">Glucose phosphomutase</fullName>
    </alternativeName>
</protein>
<evidence type="ECO:0000256" key="4">
    <source>
        <dbReference type="ARBA" id="ARBA00005189"/>
    </source>
</evidence>
<feature type="domain" description="Alpha-D-phosphohexomutase alpha/beta/alpha" evidence="17">
    <location>
        <begin position="317"/>
        <end position="424"/>
    </location>
</feature>
<dbReference type="InterPro" id="IPR005843">
    <property type="entry name" value="A-D-PHexomutase_C"/>
</dbReference>
<evidence type="ECO:0000256" key="9">
    <source>
        <dbReference type="ARBA" id="ARBA00022842"/>
    </source>
</evidence>
<dbReference type="GO" id="GO:0046872">
    <property type="term" value="F:metal ion binding"/>
    <property type="evidence" value="ECO:0007669"/>
    <property type="project" value="UniProtKB-KW"/>
</dbReference>
<dbReference type="GO" id="GO:0006166">
    <property type="term" value="P:purine ribonucleoside salvage"/>
    <property type="evidence" value="ECO:0007669"/>
    <property type="project" value="TreeGrafter"/>
</dbReference>
<dbReference type="Gene3D" id="3.30.310.50">
    <property type="entry name" value="Alpha-D-phosphohexomutase, C-terminal domain"/>
    <property type="match status" value="1"/>
</dbReference>
<dbReference type="InterPro" id="IPR005844">
    <property type="entry name" value="A-D-PHexomutase_a/b/a-I"/>
</dbReference>
<dbReference type="Pfam" id="PF00408">
    <property type="entry name" value="PGM_PMM_IV"/>
    <property type="match status" value="1"/>
</dbReference>
<dbReference type="PANTHER" id="PTHR45745">
    <property type="entry name" value="PHOSPHOMANNOMUTASE 45A"/>
    <property type="match status" value="1"/>
</dbReference>
<dbReference type="AlphaFoldDB" id="A0AA48KZA8"/>
<dbReference type="InterPro" id="IPR016055">
    <property type="entry name" value="A-D-PHexomutase_a/b/a-I/II/III"/>
</dbReference>